<dbReference type="SUPFAM" id="SSF161098">
    <property type="entry name" value="MetI-like"/>
    <property type="match status" value="1"/>
</dbReference>
<dbReference type="AlphaFoldDB" id="A0A1X7DPP4"/>
<evidence type="ECO:0000256" key="4">
    <source>
        <dbReference type="ARBA" id="ARBA00022475"/>
    </source>
</evidence>
<keyword evidence="7 8" id="KW-0472">Membrane</keyword>
<dbReference type="InterPro" id="IPR000515">
    <property type="entry name" value="MetI-like"/>
</dbReference>
<dbReference type="Pfam" id="PF00528">
    <property type="entry name" value="BPD_transp_1"/>
    <property type="match status" value="1"/>
</dbReference>
<keyword evidence="6 8" id="KW-1133">Transmembrane helix</keyword>
<feature type="domain" description="ABC transmembrane type-1" evidence="9">
    <location>
        <begin position="19"/>
        <end position="207"/>
    </location>
</feature>
<reference evidence="11" key="1">
    <citation type="submission" date="2017-04" db="EMBL/GenBank/DDBJ databases">
        <authorList>
            <person name="Varghese N."/>
            <person name="Submissions S."/>
        </authorList>
    </citation>
    <scope>NUCLEOTIDE SEQUENCE [LARGE SCALE GENOMIC DNA]</scope>
    <source>
        <strain evidence="11">B4P</strain>
    </source>
</reference>
<evidence type="ECO:0000256" key="5">
    <source>
        <dbReference type="ARBA" id="ARBA00022692"/>
    </source>
</evidence>
<evidence type="ECO:0000256" key="8">
    <source>
        <dbReference type="RuleBase" id="RU363032"/>
    </source>
</evidence>
<evidence type="ECO:0000256" key="3">
    <source>
        <dbReference type="ARBA" id="ARBA00022448"/>
    </source>
</evidence>
<evidence type="ECO:0000256" key="6">
    <source>
        <dbReference type="ARBA" id="ARBA00022989"/>
    </source>
</evidence>
<protein>
    <submittedName>
        <fullName evidence="10">Polar amino acid transport system permease protein</fullName>
    </submittedName>
</protein>
<dbReference type="InterPro" id="IPR043429">
    <property type="entry name" value="ArtM/GltK/GlnP/TcyL/YhdX-like"/>
</dbReference>
<dbReference type="CDD" id="cd06261">
    <property type="entry name" value="TM_PBP2"/>
    <property type="match status" value="1"/>
</dbReference>
<organism evidence="10 11">
    <name type="scientific">Xaviernesmea oryzae</name>
    <dbReference type="NCBI Taxonomy" id="464029"/>
    <lineage>
        <taxon>Bacteria</taxon>
        <taxon>Pseudomonadati</taxon>
        <taxon>Pseudomonadota</taxon>
        <taxon>Alphaproteobacteria</taxon>
        <taxon>Hyphomicrobiales</taxon>
        <taxon>Rhizobiaceae</taxon>
        <taxon>Rhizobium/Agrobacterium group</taxon>
        <taxon>Xaviernesmea</taxon>
    </lineage>
</organism>
<evidence type="ECO:0000256" key="1">
    <source>
        <dbReference type="ARBA" id="ARBA00004429"/>
    </source>
</evidence>
<evidence type="ECO:0000256" key="2">
    <source>
        <dbReference type="ARBA" id="ARBA00010072"/>
    </source>
</evidence>
<accession>A0A1X7DPP4</accession>
<evidence type="ECO:0000313" key="10">
    <source>
        <dbReference type="EMBL" id="SMF19265.1"/>
    </source>
</evidence>
<comment type="similarity">
    <text evidence="2">Belongs to the binding-protein-dependent transport system permease family. HisMQ subfamily.</text>
</comment>
<dbReference type="PROSITE" id="PS50928">
    <property type="entry name" value="ABC_TM1"/>
    <property type="match status" value="1"/>
</dbReference>
<evidence type="ECO:0000256" key="7">
    <source>
        <dbReference type="ARBA" id="ARBA00023136"/>
    </source>
</evidence>
<proteinExistence type="inferred from homology"/>
<dbReference type="Gene3D" id="1.10.3720.10">
    <property type="entry name" value="MetI-like"/>
    <property type="match status" value="1"/>
</dbReference>
<keyword evidence="5 8" id="KW-0812">Transmembrane</keyword>
<dbReference type="GO" id="GO:0043190">
    <property type="term" value="C:ATP-binding cassette (ABC) transporter complex"/>
    <property type="evidence" value="ECO:0007669"/>
    <property type="project" value="InterPro"/>
</dbReference>
<dbReference type="EMBL" id="FXAF01000003">
    <property type="protein sequence ID" value="SMF19265.1"/>
    <property type="molecule type" value="Genomic_DNA"/>
</dbReference>
<dbReference type="GO" id="GO:0006865">
    <property type="term" value="P:amino acid transport"/>
    <property type="evidence" value="ECO:0007669"/>
    <property type="project" value="TreeGrafter"/>
</dbReference>
<keyword evidence="3 8" id="KW-0813">Transport</keyword>
<dbReference type="GO" id="GO:0022857">
    <property type="term" value="F:transmembrane transporter activity"/>
    <property type="evidence" value="ECO:0007669"/>
    <property type="project" value="InterPro"/>
</dbReference>
<dbReference type="InterPro" id="IPR010065">
    <property type="entry name" value="AA_ABC_transptr_permease_3TM"/>
</dbReference>
<gene>
    <name evidence="10" type="ORF">SAMN02982989_5681</name>
</gene>
<evidence type="ECO:0000313" key="11">
    <source>
        <dbReference type="Proteomes" id="UP000192903"/>
    </source>
</evidence>
<dbReference type="PANTHER" id="PTHR30614:SF34">
    <property type="entry name" value="BLR6398 PROTEIN"/>
    <property type="match status" value="1"/>
</dbReference>
<sequence>MPLIRPFGWNEFWIIMLAAQWTIALSAIAFAGGGVGGLFIALARVSDSKWPRLLATGFIRVFQGTPLLMQLFLVFFGMNIFGFAINPWFAATIAFTLHASAFLGEIWRGCIEAVPPGQREAATALGLRYYNRMRYVILPQASKIAVAPTVGFLVQLIKGTSLAAIIGFTELTRQGQIINNATFSPFLVFGTVAAVYFVLCWPLSVLARQMEARFSRATTR</sequence>
<feature type="transmembrane region" description="Helical" evidence="8">
    <location>
        <begin position="186"/>
        <end position="207"/>
    </location>
</feature>
<feature type="transmembrane region" description="Helical" evidence="8">
    <location>
        <begin position="144"/>
        <end position="166"/>
    </location>
</feature>
<keyword evidence="4" id="KW-1003">Cell membrane</keyword>
<dbReference type="NCBIfam" id="TIGR01726">
    <property type="entry name" value="HEQRo_perm_3TM"/>
    <property type="match status" value="1"/>
</dbReference>
<dbReference type="STRING" id="464029.SAMN02982989_5681"/>
<dbReference type="InterPro" id="IPR035906">
    <property type="entry name" value="MetI-like_sf"/>
</dbReference>
<evidence type="ECO:0000259" key="9">
    <source>
        <dbReference type="PROSITE" id="PS50928"/>
    </source>
</evidence>
<feature type="transmembrane region" description="Helical" evidence="8">
    <location>
        <begin position="12"/>
        <end position="41"/>
    </location>
</feature>
<keyword evidence="11" id="KW-1185">Reference proteome</keyword>
<dbReference type="Proteomes" id="UP000192903">
    <property type="component" value="Unassembled WGS sequence"/>
</dbReference>
<name>A0A1X7DPP4_9HYPH</name>
<dbReference type="PANTHER" id="PTHR30614">
    <property type="entry name" value="MEMBRANE COMPONENT OF AMINO ACID ABC TRANSPORTER"/>
    <property type="match status" value="1"/>
</dbReference>
<comment type="subcellular location">
    <subcellularLocation>
        <location evidence="1">Cell inner membrane</location>
        <topology evidence="1">Multi-pass membrane protein</topology>
    </subcellularLocation>
    <subcellularLocation>
        <location evidence="8">Cell membrane</location>
        <topology evidence="8">Multi-pass membrane protein</topology>
    </subcellularLocation>
</comment>